<organism evidence="2 3">
    <name type="scientific">Aspergillus ellipticus CBS 707.79</name>
    <dbReference type="NCBI Taxonomy" id="1448320"/>
    <lineage>
        <taxon>Eukaryota</taxon>
        <taxon>Fungi</taxon>
        <taxon>Dikarya</taxon>
        <taxon>Ascomycota</taxon>
        <taxon>Pezizomycotina</taxon>
        <taxon>Eurotiomycetes</taxon>
        <taxon>Eurotiomycetidae</taxon>
        <taxon>Eurotiales</taxon>
        <taxon>Aspergillaceae</taxon>
        <taxon>Aspergillus</taxon>
        <taxon>Aspergillus subgen. Circumdati</taxon>
    </lineage>
</organism>
<dbReference type="Proteomes" id="UP000247810">
    <property type="component" value="Unassembled WGS sequence"/>
</dbReference>
<evidence type="ECO:0000313" key="3">
    <source>
        <dbReference type="Proteomes" id="UP000247810"/>
    </source>
</evidence>
<dbReference type="VEuPathDB" id="FungiDB:BO71DRAFT_39738"/>
<name>A0A319DBQ5_9EURO</name>
<proteinExistence type="predicted"/>
<feature type="region of interest" description="Disordered" evidence="1">
    <location>
        <begin position="1"/>
        <end position="47"/>
    </location>
</feature>
<keyword evidence="3" id="KW-1185">Reference proteome</keyword>
<evidence type="ECO:0000256" key="1">
    <source>
        <dbReference type="SAM" id="MobiDB-lite"/>
    </source>
</evidence>
<gene>
    <name evidence="2" type="ORF">BO71DRAFT_39738</name>
</gene>
<dbReference type="AlphaFoldDB" id="A0A319DBQ5"/>
<accession>A0A319DBQ5</accession>
<protein>
    <submittedName>
        <fullName evidence="2">Uncharacterized protein</fullName>
    </submittedName>
</protein>
<evidence type="ECO:0000313" key="2">
    <source>
        <dbReference type="EMBL" id="PYH91737.1"/>
    </source>
</evidence>
<reference evidence="2 3" key="1">
    <citation type="submission" date="2018-02" db="EMBL/GenBank/DDBJ databases">
        <title>The genomes of Aspergillus section Nigri reveals drivers in fungal speciation.</title>
        <authorList>
            <consortium name="DOE Joint Genome Institute"/>
            <person name="Vesth T.C."/>
            <person name="Nybo J."/>
            <person name="Theobald S."/>
            <person name="Brandl J."/>
            <person name="Frisvad J.C."/>
            <person name="Nielsen K.F."/>
            <person name="Lyhne E.K."/>
            <person name="Kogle M.E."/>
            <person name="Kuo A."/>
            <person name="Riley R."/>
            <person name="Clum A."/>
            <person name="Nolan M."/>
            <person name="Lipzen A."/>
            <person name="Salamov A."/>
            <person name="Henrissat B."/>
            <person name="Wiebenga A."/>
            <person name="De vries R.P."/>
            <person name="Grigoriev I.V."/>
            <person name="Mortensen U.H."/>
            <person name="Andersen M.R."/>
            <person name="Baker S.E."/>
        </authorList>
    </citation>
    <scope>NUCLEOTIDE SEQUENCE [LARGE SCALE GENOMIC DNA]</scope>
    <source>
        <strain evidence="2 3">CBS 707.79</strain>
    </source>
</reference>
<dbReference type="EMBL" id="KZ825935">
    <property type="protein sequence ID" value="PYH91737.1"/>
    <property type="molecule type" value="Genomic_DNA"/>
</dbReference>
<sequence>MVRYESKRATRKTGKEINPPRSKQTRPDRTPRGKKKKRNTIGIGKPWHMMCSRGVIPDSFDRPNQTPLSIDHINSGGWEVMMSVCMGEMNPNQYAGGGDRERIRRRRWGWW</sequence>